<keyword evidence="5 8" id="KW-0812">Transmembrane</keyword>
<keyword evidence="11" id="KW-1185">Reference proteome</keyword>
<evidence type="ECO:0000256" key="8">
    <source>
        <dbReference type="SAM" id="Phobius"/>
    </source>
</evidence>
<dbReference type="EMBL" id="AP019400">
    <property type="protein sequence ID" value="BBI30706.1"/>
    <property type="molecule type" value="Genomic_DNA"/>
</dbReference>
<name>A0A3T1CXZ0_9BACL</name>
<dbReference type="GO" id="GO:0005886">
    <property type="term" value="C:plasma membrane"/>
    <property type="evidence" value="ECO:0007669"/>
    <property type="project" value="UniProtKB-SubCell"/>
</dbReference>
<feature type="transmembrane region" description="Helical" evidence="8">
    <location>
        <begin position="336"/>
        <end position="354"/>
    </location>
</feature>
<evidence type="ECO:0000256" key="7">
    <source>
        <dbReference type="ARBA" id="ARBA00023136"/>
    </source>
</evidence>
<evidence type="ECO:0000259" key="9">
    <source>
        <dbReference type="Pfam" id="PF13231"/>
    </source>
</evidence>
<feature type="transmembrane region" description="Helical" evidence="8">
    <location>
        <begin position="55"/>
        <end position="78"/>
    </location>
</feature>
<dbReference type="Proteomes" id="UP000289856">
    <property type="component" value="Chromosome"/>
</dbReference>
<dbReference type="Pfam" id="PF13231">
    <property type="entry name" value="PMT_2"/>
    <property type="match status" value="1"/>
</dbReference>
<feature type="transmembrane region" description="Helical" evidence="8">
    <location>
        <begin position="187"/>
        <end position="202"/>
    </location>
</feature>
<dbReference type="PANTHER" id="PTHR33908">
    <property type="entry name" value="MANNOSYLTRANSFERASE YKCB-RELATED"/>
    <property type="match status" value="1"/>
</dbReference>
<feature type="transmembrane region" description="Helical" evidence="8">
    <location>
        <begin position="12"/>
        <end position="34"/>
    </location>
</feature>
<organism evidence="10 11">
    <name type="scientific">Cohnella abietis</name>
    <dbReference type="NCBI Taxonomy" id="2507935"/>
    <lineage>
        <taxon>Bacteria</taxon>
        <taxon>Bacillati</taxon>
        <taxon>Bacillota</taxon>
        <taxon>Bacilli</taxon>
        <taxon>Bacillales</taxon>
        <taxon>Paenibacillaceae</taxon>
        <taxon>Cohnella</taxon>
    </lineage>
</organism>
<feature type="transmembrane region" description="Helical" evidence="8">
    <location>
        <begin position="118"/>
        <end position="138"/>
    </location>
</feature>
<proteinExistence type="predicted"/>
<feature type="transmembrane region" description="Helical" evidence="8">
    <location>
        <begin position="366"/>
        <end position="384"/>
    </location>
</feature>
<feature type="transmembrane region" description="Helical" evidence="8">
    <location>
        <begin position="144"/>
        <end position="160"/>
    </location>
</feature>
<evidence type="ECO:0000256" key="2">
    <source>
        <dbReference type="ARBA" id="ARBA00022475"/>
    </source>
</evidence>
<keyword evidence="6 8" id="KW-1133">Transmembrane helix</keyword>
<evidence type="ECO:0000256" key="1">
    <source>
        <dbReference type="ARBA" id="ARBA00004651"/>
    </source>
</evidence>
<evidence type="ECO:0000313" key="10">
    <source>
        <dbReference type="EMBL" id="BBI30706.1"/>
    </source>
</evidence>
<evidence type="ECO:0000256" key="3">
    <source>
        <dbReference type="ARBA" id="ARBA00022676"/>
    </source>
</evidence>
<keyword evidence="7 8" id="KW-0472">Membrane</keyword>
<gene>
    <name evidence="10" type="ORF">KCTCHS21_01050</name>
</gene>
<feature type="transmembrane region" description="Helical" evidence="8">
    <location>
        <begin position="84"/>
        <end position="106"/>
    </location>
</feature>
<feature type="domain" description="Glycosyltransferase RgtA/B/C/D-like" evidence="9">
    <location>
        <begin position="82"/>
        <end position="220"/>
    </location>
</feature>
<keyword evidence="3" id="KW-0328">Glycosyltransferase</keyword>
<evidence type="ECO:0000256" key="5">
    <source>
        <dbReference type="ARBA" id="ARBA00022692"/>
    </source>
</evidence>
<dbReference type="InterPro" id="IPR050297">
    <property type="entry name" value="LipidA_mod_glycosyltrf_83"/>
</dbReference>
<dbReference type="OrthoDB" id="3276839at2"/>
<comment type="subcellular location">
    <subcellularLocation>
        <location evidence="1">Cell membrane</location>
        <topology evidence="1">Multi-pass membrane protein</topology>
    </subcellularLocation>
</comment>
<feature type="transmembrane region" description="Helical" evidence="8">
    <location>
        <begin position="309"/>
        <end position="330"/>
    </location>
</feature>
<dbReference type="RefSeq" id="WP_130604644.1">
    <property type="nucleotide sequence ID" value="NZ_AP019400.1"/>
</dbReference>
<dbReference type="GO" id="GO:0016763">
    <property type="term" value="F:pentosyltransferase activity"/>
    <property type="evidence" value="ECO:0007669"/>
    <property type="project" value="TreeGrafter"/>
</dbReference>
<dbReference type="KEGG" id="cohn:KCTCHS21_01050"/>
<reference evidence="10 11" key="1">
    <citation type="submission" date="2019-01" db="EMBL/GenBank/DDBJ databases">
        <title>Complete genome sequence of Cohnella hallensis HS21 isolated from Korean fir (Abies koreana) rhizospheric soil.</title>
        <authorList>
            <person name="Jiang L."/>
            <person name="Kang S.W."/>
            <person name="Kim S."/>
            <person name="Jung J."/>
            <person name="Kim C.Y."/>
            <person name="Kim D.H."/>
            <person name="Kim S.W."/>
            <person name="Lee J."/>
        </authorList>
    </citation>
    <scope>NUCLEOTIDE SEQUENCE [LARGE SCALE GENOMIC DNA]</scope>
    <source>
        <strain evidence="10 11">HS21</strain>
    </source>
</reference>
<sequence>MTSAWKKPIYGIFIVVLILEFAVGYYLTSIYGFMSGDASSRVANAFYVLYSREPSLANIGFVWNPLPSFMEMIVLVFYPLFPALASEGLAAVIVSSLFAALTAALIVKAGMNFGLNRWLSLVIALLYAFNPYIFYYGANGLTEVIFIYFINLAVIQILIWMRNDGSRSLVIAAIALSFAFWTRYETVFFGVALAIAVLIWILQNKQDSAKERLQQVEGTWTVLLTPVVFSGLLWMFLNYTIMGDGLYFLTSAYGNLGQAELLMNDEKFTSLVNNPIPTLIFVSERLWYFSIPLVIIFVIRIFERRLLRWDFLLLLIMAFSIPFMQVILLLKGGTAAWIRYYMYAFPIVVIWIPYEISQMKFRKIGSTLLIMGLLVSTLVMGVMMNNPKIASDEYEAFRHNKLFIEQEAGTAATKYINENLSDQMILTDSFSSFRIIMGSKHPKNYVITSDHDFKDSLEKPTEHKIDYILLPNPQAVLSLDAVNQKYPNLYDQGAEWATLYKEFNGYWKLYKVNH</sequence>
<evidence type="ECO:0000313" key="11">
    <source>
        <dbReference type="Proteomes" id="UP000289856"/>
    </source>
</evidence>
<evidence type="ECO:0000256" key="6">
    <source>
        <dbReference type="ARBA" id="ARBA00022989"/>
    </source>
</evidence>
<keyword evidence="4" id="KW-0808">Transferase</keyword>
<evidence type="ECO:0000256" key="4">
    <source>
        <dbReference type="ARBA" id="ARBA00022679"/>
    </source>
</evidence>
<dbReference type="AlphaFoldDB" id="A0A3T1CXZ0"/>
<protein>
    <recommendedName>
        <fullName evidence="9">Glycosyltransferase RgtA/B/C/D-like domain-containing protein</fullName>
    </recommendedName>
</protein>
<accession>A0A3T1CXZ0</accession>
<dbReference type="InterPro" id="IPR038731">
    <property type="entry name" value="RgtA/B/C-like"/>
</dbReference>
<feature type="transmembrane region" description="Helical" evidence="8">
    <location>
        <begin position="286"/>
        <end position="302"/>
    </location>
</feature>
<keyword evidence="2" id="KW-1003">Cell membrane</keyword>
<dbReference type="GO" id="GO:0009103">
    <property type="term" value="P:lipopolysaccharide biosynthetic process"/>
    <property type="evidence" value="ECO:0007669"/>
    <property type="project" value="UniProtKB-ARBA"/>
</dbReference>
<feature type="transmembrane region" description="Helical" evidence="8">
    <location>
        <begin position="222"/>
        <end position="241"/>
    </location>
</feature>
<dbReference type="PANTHER" id="PTHR33908:SF11">
    <property type="entry name" value="MEMBRANE PROTEIN"/>
    <property type="match status" value="1"/>
</dbReference>